<reference evidence="14 15" key="1">
    <citation type="submission" date="2019-08" db="EMBL/GenBank/DDBJ databases">
        <authorList>
            <person name="Dong K."/>
        </authorList>
    </citation>
    <scope>NUCLEOTIDE SEQUENCE [LARGE SCALE GENOMIC DNA]</scope>
    <source>
        <strain evidence="14 15">JCM14558</strain>
    </source>
</reference>
<dbReference type="PROSITE" id="PS51257">
    <property type="entry name" value="PROKAR_LIPOPROTEIN"/>
    <property type="match status" value="1"/>
</dbReference>
<comment type="similarity">
    <text evidence="3">Belongs to the NMT1/THI5 family.</text>
</comment>
<comment type="subunit">
    <text evidence="4">Homodimer.</text>
</comment>
<name>A0A5C8I398_9MICO</name>
<sequence>MTARRTAAGLLGALTLIATTALAGCSTPAGDTGSSPSADESLGSITMQLPWILNSQFIGEYLAIDEGYFTDAGLEGVNLVPGPSSSVSEVLSGTVDVGMVDAMTLGATVANENAPIKIIASGYQKNPYSILSLADGDPIEEPQDLIGKKIGVQDVNVILFDALLAANGIDKTQVEIVPVSYDPSPLIFGEIDGYMSFLTNESILVRAEGHDAVDMPFADNGLPFVADAIIATDEMIANEPEKLKAFLEGEIRGYAEALRNPQKGIDLMMSQSGTDLGLDPANELLCAEAANTQLVVTDETAENGLFTTSETLQAETVTTLATAGITVTADQLFDMSLLEAVYAEHPELIDYAAS</sequence>
<dbReference type="GO" id="GO:0046872">
    <property type="term" value="F:metal ion binding"/>
    <property type="evidence" value="ECO:0007669"/>
    <property type="project" value="UniProtKB-KW"/>
</dbReference>
<comment type="catalytic activity">
    <reaction evidence="11">
        <text>N(6)-(pyridoxal phosphate)-L-lysyl-[4-amino-5-hydroxymethyl-2-methylpyrimidine phosphate synthase] + L-histidyl-[4-amino-5-hydroxymethyl-2-methylpyrimidine phosphate synthase] + 2 Fe(3+) + 4 H2O = L-lysyl-[4-amino-5-hydroxymethyl-2-methylpyrimidine phosphate synthase] + (2S)-2-amino-5-hydroxy-4-oxopentanoyl-[4-amino-5-hydroxymethyl-2-methylpyrimidine phosphate synthase] + 4-amino-2-methyl-5-(phosphooxymethyl)pyrimidine + 3-oxopropanoate + 2 Fe(2+) + 2 H(+)</text>
        <dbReference type="Rhea" id="RHEA:65756"/>
        <dbReference type="Rhea" id="RHEA-COMP:16892"/>
        <dbReference type="Rhea" id="RHEA-COMP:16893"/>
        <dbReference type="Rhea" id="RHEA-COMP:16894"/>
        <dbReference type="Rhea" id="RHEA-COMP:16895"/>
        <dbReference type="ChEBI" id="CHEBI:15377"/>
        <dbReference type="ChEBI" id="CHEBI:15378"/>
        <dbReference type="ChEBI" id="CHEBI:29033"/>
        <dbReference type="ChEBI" id="CHEBI:29034"/>
        <dbReference type="ChEBI" id="CHEBI:29969"/>
        <dbReference type="ChEBI" id="CHEBI:29979"/>
        <dbReference type="ChEBI" id="CHEBI:33190"/>
        <dbReference type="ChEBI" id="CHEBI:58354"/>
        <dbReference type="ChEBI" id="CHEBI:143915"/>
        <dbReference type="ChEBI" id="CHEBI:157692"/>
    </reaction>
    <physiologicalReaction direction="left-to-right" evidence="11">
        <dbReference type="Rhea" id="RHEA:65757"/>
    </physiologicalReaction>
</comment>
<organism evidence="14 15">
    <name type="scientific">Microbacterium hatanonis</name>
    <dbReference type="NCBI Taxonomy" id="404366"/>
    <lineage>
        <taxon>Bacteria</taxon>
        <taxon>Bacillati</taxon>
        <taxon>Actinomycetota</taxon>
        <taxon>Actinomycetes</taxon>
        <taxon>Micrococcales</taxon>
        <taxon>Microbacteriaceae</taxon>
        <taxon>Microbacterium</taxon>
    </lineage>
</organism>
<evidence type="ECO:0000256" key="6">
    <source>
        <dbReference type="ARBA" id="ARBA00022723"/>
    </source>
</evidence>
<protein>
    <recommendedName>
        <fullName evidence="10">Thiamine pyrimidine synthase</fullName>
    </recommendedName>
</protein>
<dbReference type="GO" id="GO:0009228">
    <property type="term" value="P:thiamine biosynthetic process"/>
    <property type="evidence" value="ECO:0007669"/>
    <property type="project" value="UniProtKB-KW"/>
</dbReference>
<dbReference type="AlphaFoldDB" id="A0A5C8I398"/>
<dbReference type="EMBL" id="VRSV01000001">
    <property type="protein sequence ID" value="TXK12809.1"/>
    <property type="molecule type" value="Genomic_DNA"/>
</dbReference>
<proteinExistence type="inferred from homology"/>
<evidence type="ECO:0000256" key="4">
    <source>
        <dbReference type="ARBA" id="ARBA00011738"/>
    </source>
</evidence>
<evidence type="ECO:0000256" key="10">
    <source>
        <dbReference type="ARBA" id="ARBA00033171"/>
    </source>
</evidence>
<evidence type="ECO:0000256" key="3">
    <source>
        <dbReference type="ARBA" id="ARBA00009406"/>
    </source>
</evidence>
<evidence type="ECO:0000256" key="2">
    <source>
        <dbReference type="ARBA" id="ARBA00004948"/>
    </source>
</evidence>
<dbReference type="Gene3D" id="3.40.190.10">
    <property type="entry name" value="Periplasmic binding protein-like II"/>
    <property type="match status" value="2"/>
</dbReference>
<dbReference type="InterPro" id="IPR027939">
    <property type="entry name" value="NMT1/THI5"/>
</dbReference>
<dbReference type="Proteomes" id="UP000321034">
    <property type="component" value="Unassembled WGS sequence"/>
</dbReference>
<dbReference type="OrthoDB" id="174578at2"/>
<feature type="signal peptide" evidence="12">
    <location>
        <begin position="1"/>
        <end position="23"/>
    </location>
</feature>
<evidence type="ECO:0000256" key="1">
    <source>
        <dbReference type="ARBA" id="ARBA00003469"/>
    </source>
</evidence>
<keyword evidence="7" id="KW-0663">Pyridoxal phosphate</keyword>
<dbReference type="PANTHER" id="PTHR31528">
    <property type="entry name" value="4-AMINO-5-HYDROXYMETHYL-2-METHYLPYRIMIDINE PHOSPHATE SYNTHASE THI11-RELATED"/>
    <property type="match status" value="1"/>
</dbReference>
<evidence type="ECO:0000256" key="11">
    <source>
        <dbReference type="ARBA" id="ARBA00048179"/>
    </source>
</evidence>
<evidence type="ECO:0000256" key="12">
    <source>
        <dbReference type="SAM" id="SignalP"/>
    </source>
</evidence>
<keyword evidence="8" id="KW-0784">Thiamine biosynthesis</keyword>
<evidence type="ECO:0000256" key="5">
    <source>
        <dbReference type="ARBA" id="ARBA00022679"/>
    </source>
</evidence>
<dbReference type="SUPFAM" id="SSF53850">
    <property type="entry name" value="Periplasmic binding protein-like II"/>
    <property type="match status" value="1"/>
</dbReference>
<feature type="domain" description="SsuA/THI5-like" evidence="13">
    <location>
        <begin position="54"/>
        <end position="263"/>
    </location>
</feature>
<evidence type="ECO:0000256" key="8">
    <source>
        <dbReference type="ARBA" id="ARBA00022977"/>
    </source>
</evidence>
<feature type="chain" id="PRO_5023107068" description="Thiamine pyrimidine synthase" evidence="12">
    <location>
        <begin position="24"/>
        <end position="354"/>
    </location>
</feature>
<dbReference type="RefSeq" id="WP_147893515.1">
    <property type="nucleotide sequence ID" value="NZ_BAAANR010000001.1"/>
</dbReference>
<gene>
    <name evidence="14" type="ORF">FVP77_04965</name>
</gene>
<evidence type="ECO:0000259" key="13">
    <source>
        <dbReference type="Pfam" id="PF09084"/>
    </source>
</evidence>
<comment type="caution">
    <text evidence="14">The sequence shown here is derived from an EMBL/GenBank/DDBJ whole genome shotgun (WGS) entry which is preliminary data.</text>
</comment>
<evidence type="ECO:0000313" key="14">
    <source>
        <dbReference type="EMBL" id="TXK12809.1"/>
    </source>
</evidence>
<keyword evidence="5" id="KW-0808">Transferase</keyword>
<comment type="function">
    <text evidence="1">Responsible for the formation of the pyrimidine heterocycle in the thiamine biosynthesis pathway. Catalyzes the formation of hydroxymethylpyrimidine phosphate (HMP-P) from histidine and pyridoxal phosphate (PLP). The protein uses PLP and the active site histidine to form HMP-P, generating an inactive enzyme. The enzyme can only undergo a single turnover, which suggests it is a suicide enzyme.</text>
</comment>
<keyword evidence="15" id="KW-1185">Reference proteome</keyword>
<evidence type="ECO:0000256" key="7">
    <source>
        <dbReference type="ARBA" id="ARBA00022898"/>
    </source>
</evidence>
<keyword evidence="9" id="KW-0408">Iron</keyword>
<dbReference type="Pfam" id="PF09084">
    <property type="entry name" value="NMT1"/>
    <property type="match status" value="1"/>
</dbReference>
<keyword evidence="12" id="KW-0732">Signal</keyword>
<evidence type="ECO:0000256" key="9">
    <source>
        <dbReference type="ARBA" id="ARBA00023004"/>
    </source>
</evidence>
<dbReference type="GO" id="GO:0016740">
    <property type="term" value="F:transferase activity"/>
    <property type="evidence" value="ECO:0007669"/>
    <property type="project" value="UniProtKB-KW"/>
</dbReference>
<keyword evidence="6" id="KW-0479">Metal-binding</keyword>
<dbReference type="InterPro" id="IPR015168">
    <property type="entry name" value="SsuA/THI5"/>
</dbReference>
<dbReference type="PANTHER" id="PTHR31528:SF1">
    <property type="entry name" value="4-AMINO-5-HYDROXYMETHYL-2-METHYLPYRIMIDINE PHOSPHATE SYNTHASE THI11-RELATED"/>
    <property type="match status" value="1"/>
</dbReference>
<evidence type="ECO:0000313" key="15">
    <source>
        <dbReference type="Proteomes" id="UP000321034"/>
    </source>
</evidence>
<comment type="pathway">
    <text evidence="2">Cofactor biosynthesis; thiamine diphosphate biosynthesis.</text>
</comment>
<accession>A0A5C8I398</accession>